<gene>
    <name evidence="1" type="ORF">CAMP_LOCUS19104</name>
</gene>
<dbReference type="AlphaFoldDB" id="A0A9P1J534"/>
<evidence type="ECO:0000313" key="1">
    <source>
        <dbReference type="EMBL" id="CAI5456467.1"/>
    </source>
</evidence>
<dbReference type="EMBL" id="CANHGI010000006">
    <property type="protein sequence ID" value="CAI5456467.1"/>
    <property type="molecule type" value="Genomic_DNA"/>
</dbReference>
<reference evidence="1" key="1">
    <citation type="submission" date="2022-11" db="EMBL/GenBank/DDBJ databases">
        <authorList>
            <person name="Kikuchi T."/>
        </authorList>
    </citation>
    <scope>NUCLEOTIDE SEQUENCE</scope>
    <source>
        <strain evidence="1">PS1010</strain>
    </source>
</reference>
<organism evidence="1 2">
    <name type="scientific">Caenorhabditis angaria</name>
    <dbReference type="NCBI Taxonomy" id="860376"/>
    <lineage>
        <taxon>Eukaryota</taxon>
        <taxon>Metazoa</taxon>
        <taxon>Ecdysozoa</taxon>
        <taxon>Nematoda</taxon>
        <taxon>Chromadorea</taxon>
        <taxon>Rhabditida</taxon>
        <taxon>Rhabditina</taxon>
        <taxon>Rhabditomorpha</taxon>
        <taxon>Rhabditoidea</taxon>
        <taxon>Rhabditidae</taxon>
        <taxon>Peloderinae</taxon>
        <taxon>Caenorhabditis</taxon>
    </lineage>
</organism>
<name>A0A9P1J534_9PELO</name>
<dbReference type="Proteomes" id="UP001152747">
    <property type="component" value="Unassembled WGS sequence"/>
</dbReference>
<protein>
    <submittedName>
        <fullName evidence="1">Uncharacterized protein</fullName>
    </submittedName>
</protein>
<evidence type="ECO:0000313" key="2">
    <source>
        <dbReference type="Proteomes" id="UP001152747"/>
    </source>
</evidence>
<sequence>MLSLQQSSQLFLMKLFLIQCKNGRYGNLLEAIRRSNDMFVDFLLEMDVKNNGDFDRFCGYYNIIMSGVQEANRHLRIPQLTPWNEFDGNSLP</sequence>
<proteinExistence type="predicted"/>
<accession>A0A9P1J534</accession>
<keyword evidence="2" id="KW-1185">Reference proteome</keyword>
<comment type="caution">
    <text evidence="1">The sequence shown here is derived from an EMBL/GenBank/DDBJ whole genome shotgun (WGS) entry which is preliminary data.</text>
</comment>